<keyword evidence="6" id="KW-1185">Reference proteome</keyword>
<evidence type="ECO:0000256" key="3">
    <source>
        <dbReference type="SAM" id="SignalP"/>
    </source>
</evidence>
<dbReference type="AlphaFoldDB" id="A0AAW0Z102"/>
<feature type="signal peptide" evidence="3">
    <location>
        <begin position="1"/>
        <end position="21"/>
    </location>
</feature>
<feature type="compositionally biased region" description="Low complexity" evidence="2">
    <location>
        <begin position="185"/>
        <end position="226"/>
    </location>
</feature>
<name>A0AAW0Z102_9TREE</name>
<dbReference type="GeneID" id="92179662"/>
<comment type="caution">
    <text evidence="5">The sequence shown here is derived from an EMBL/GenBank/DDBJ whole genome shotgun (WGS) entry which is preliminary data.</text>
</comment>
<dbReference type="Pfam" id="PF03330">
    <property type="entry name" value="DPBB_1"/>
    <property type="match status" value="1"/>
</dbReference>
<evidence type="ECO:0000313" key="5">
    <source>
        <dbReference type="EMBL" id="KAK8861581.1"/>
    </source>
</evidence>
<reference evidence="5 6" key="1">
    <citation type="journal article" date="2024" name="bioRxiv">
        <title>Comparative genomics of Cryptococcus and Kwoniella reveals pathogenesis evolution and contrasting karyotype dynamics via intercentromeric recombination or chromosome fusion.</title>
        <authorList>
            <person name="Coelho M.A."/>
            <person name="David-Palma M."/>
            <person name="Shea T."/>
            <person name="Bowers K."/>
            <person name="McGinley-Smith S."/>
            <person name="Mohammad A.W."/>
            <person name="Gnirke A."/>
            <person name="Yurkov A.M."/>
            <person name="Nowrousian M."/>
            <person name="Sun S."/>
            <person name="Cuomo C.A."/>
            <person name="Heitman J."/>
        </authorList>
    </citation>
    <scope>NUCLEOTIDE SEQUENCE [LARGE SCALE GENOMIC DNA]</scope>
    <source>
        <strain evidence="5 6">CBS 13917</strain>
    </source>
</reference>
<proteinExistence type="predicted"/>
<dbReference type="RefSeq" id="XP_066804206.1">
    <property type="nucleotide sequence ID" value="XM_066945517.1"/>
</dbReference>
<feature type="domain" description="RlpA-like protein double-psi beta-barrel" evidence="4">
    <location>
        <begin position="283"/>
        <end position="336"/>
    </location>
</feature>
<dbReference type="InterPro" id="IPR009009">
    <property type="entry name" value="RlpA-like_DPBB"/>
</dbReference>
<evidence type="ECO:0000313" key="6">
    <source>
        <dbReference type="Proteomes" id="UP001388673"/>
    </source>
</evidence>
<evidence type="ECO:0000256" key="1">
    <source>
        <dbReference type="ARBA" id="ARBA00022729"/>
    </source>
</evidence>
<protein>
    <recommendedName>
        <fullName evidence="4">RlpA-like protein double-psi beta-barrel domain-containing protein</fullName>
    </recommendedName>
</protein>
<sequence>MPSFTTVATFALVASASIVSAVPVVQRGKPSTYAEGYLEDYDVYHSRYIALDCQSQHNSTFFDDCCHPMLANETLAADRAPYCTPNATVASSVNATIVAEASITASATASADVGAQDEYCEASSSVASVINATSTAYDDITVAAATATTTASIEAVADYAGHRNKGYKGKHSSSSSAYAAESTSSTYEVESTSSTEAAYTPSSTEAAYTPTSTSTSEAPAQTTPASSGGGSGEVHTGGYATYFYQGGNAGACGVVHSDSDYVIAIDSNGWWSDYSSNSNSQYCGKSIVVTNVGNQKSVTAIVADVCPSCVSDNSLDLSVAAFNAIADPSEGQVPITWTWA</sequence>
<feature type="chain" id="PRO_5043340166" description="RlpA-like protein double-psi beta-barrel domain-containing protein" evidence="3">
    <location>
        <begin position="22"/>
        <end position="340"/>
    </location>
</feature>
<organism evidence="5 6">
    <name type="scientific">Kwoniella newhampshirensis</name>
    <dbReference type="NCBI Taxonomy" id="1651941"/>
    <lineage>
        <taxon>Eukaryota</taxon>
        <taxon>Fungi</taxon>
        <taxon>Dikarya</taxon>
        <taxon>Basidiomycota</taxon>
        <taxon>Agaricomycotina</taxon>
        <taxon>Tremellomycetes</taxon>
        <taxon>Tremellales</taxon>
        <taxon>Cryptococcaceae</taxon>
        <taxon>Kwoniella</taxon>
    </lineage>
</organism>
<dbReference type="Proteomes" id="UP001388673">
    <property type="component" value="Unassembled WGS sequence"/>
</dbReference>
<dbReference type="Gene3D" id="2.40.40.10">
    <property type="entry name" value="RlpA-like domain"/>
    <property type="match status" value="1"/>
</dbReference>
<feature type="region of interest" description="Disordered" evidence="2">
    <location>
        <begin position="185"/>
        <end position="231"/>
    </location>
</feature>
<dbReference type="EMBL" id="JBCAWK010000004">
    <property type="protein sequence ID" value="KAK8861581.1"/>
    <property type="molecule type" value="Genomic_DNA"/>
</dbReference>
<dbReference type="PANTHER" id="PTHR31836">
    <property type="match status" value="1"/>
</dbReference>
<accession>A0AAW0Z102</accession>
<dbReference type="KEGG" id="kne:92179662"/>
<evidence type="ECO:0000256" key="2">
    <source>
        <dbReference type="SAM" id="MobiDB-lite"/>
    </source>
</evidence>
<dbReference type="CDD" id="cd22191">
    <property type="entry name" value="DPBB_RlpA_EXP_N-like"/>
    <property type="match status" value="1"/>
</dbReference>
<dbReference type="InterPro" id="IPR051477">
    <property type="entry name" value="Expansin_CellWall"/>
</dbReference>
<keyword evidence="1 3" id="KW-0732">Signal</keyword>
<dbReference type="InterPro" id="IPR036908">
    <property type="entry name" value="RlpA-like_sf"/>
</dbReference>
<evidence type="ECO:0000259" key="4">
    <source>
        <dbReference type="Pfam" id="PF03330"/>
    </source>
</evidence>
<dbReference type="SUPFAM" id="SSF50685">
    <property type="entry name" value="Barwin-like endoglucanases"/>
    <property type="match status" value="1"/>
</dbReference>
<dbReference type="PANTHER" id="PTHR31836:SF24">
    <property type="entry name" value="RLPA-LIKE PROTEIN DOUBLE-PSI BETA-BARREL DOMAIN-CONTAINING PROTEIN"/>
    <property type="match status" value="1"/>
</dbReference>
<gene>
    <name evidence="5" type="ORF">IAR55_002404</name>
</gene>